<evidence type="ECO:0000256" key="11">
    <source>
        <dbReference type="SAM" id="Phobius"/>
    </source>
</evidence>
<feature type="transmembrane region" description="Helical" evidence="11">
    <location>
        <begin position="114"/>
        <end position="132"/>
    </location>
</feature>
<dbReference type="GO" id="GO:1902600">
    <property type="term" value="P:proton transmembrane transport"/>
    <property type="evidence" value="ECO:0007669"/>
    <property type="project" value="InterPro"/>
</dbReference>
<feature type="transmembrane region" description="Helical" evidence="11">
    <location>
        <begin position="180"/>
        <end position="199"/>
    </location>
</feature>
<dbReference type="GO" id="GO:0016020">
    <property type="term" value="C:membrane"/>
    <property type="evidence" value="ECO:0007669"/>
    <property type="project" value="UniProtKB-SubCell"/>
</dbReference>
<keyword evidence="4" id="KW-0050">Antiport</keyword>
<feature type="transmembrane region" description="Helical" evidence="11">
    <location>
        <begin position="144"/>
        <end position="168"/>
    </location>
</feature>
<feature type="transmembrane region" description="Helical" evidence="11">
    <location>
        <begin position="28"/>
        <end position="47"/>
    </location>
</feature>
<dbReference type="AlphaFoldDB" id="A0A429Z6Q7"/>
<evidence type="ECO:0000256" key="2">
    <source>
        <dbReference type="ARBA" id="ARBA00005551"/>
    </source>
</evidence>
<dbReference type="OrthoDB" id="9793589at2"/>
<keyword evidence="3" id="KW-0813">Transport</keyword>
<evidence type="ECO:0000256" key="3">
    <source>
        <dbReference type="ARBA" id="ARBA00022448"/>
    </source>
</evidence>
<feature type="transmembrane region" description="Helical" evidence="11">
    <location>
        <begin position="85"/>
        <end position="108"/>
    </location>
</feature>
<keyword evidence="7" id="KW-0915">Sodium</keyword>
<evidence type="ECO:0000256" key="7">
    <source>
        <dbReference type="ARBA" id="ARBA00023053"/>
    </source>
</evidence>
<organism evidence="13 14">
    <name type="scientific">Vagococcus humatus</name>
    <dbReference type="NCBI Taxonomy" id="1889241"/>
    <lineage>
        <taxon>Bacteria</taxon>
        <taxon>Bacillati</taxon>
        <taxon>Bacillota</taxon>
        <taxon>Bacilli</taxon>
        <taxon>Lactobacillales</taxon>
        <taxon>Enterococcaceae</taxon>
        <taxon>Vagococcus</taxon>
    </lineage>
</organism>
<evidence type="ECO:0000256" key="5">
    <source>
        <dbReference type="ARBA" id="ARBA00022692"/>
    </source>
</evidence>
<gene>
    <name evidence="13" type="ORF">C7P63_06160</name>
</gene>
<reference evidence="13 14" key="1">
    <citation type="submission" date="2018-03" db="EMBL/GenBank/DDBJ databases">
        <authorList>
            <person name="Gulvik C.A."/>
        </authorList>
    </citation>
    <scope>NUCLEOTIDE SEQUENCE [LARGE SCALE GENOMIC DNA]</scope>
    <source>
        <strain evidence="13 14">JCM 31581</strain>
    </source>
</reference>
<evidence type="ECO:0000256" key="9">
    <source>
        <dbReference type="ARBA" id="ARBA00023136"/>
    </source>
</evidence>
<evidence type="ECO:0000256" key="4">
    <source>
        <dbReference type="ARBA" id="ARBA00022449"/>
    </source>
</evidence>
<comment type="caution">
    <text evidence="13">The sequence shown here is derived from an EMBL/GenBank/DDBJ whole genome shotgun (WGS) entry which is preliminary data.</text>
</comment>
<comment type="subcellular location">
    <subcellularLocation>
        <location evidence="1">Membrane</location>
        <topology evidence="1">Multi-pass membrane protein</topology>
    </subcellularLocation>
</comment>
<dbReference type="PANTHER" id="PTHR43562:SF3">
    <property type="entry name" value="SODIUM ION_PROTON EXCHANGER (EUROFUNG)"/>
    <property type="match status" value="1"/>
</dbReference>
<dbReference type="GO" id="GO:0008324">
    <property type="term" value="F:monoatomic cation transmembrane transporter activity"/>
    <property type="evidence" value="ECO:0007669"/>
    <property type="project" value="InterPro"/>
</dbReference>
<feature type="transmembrane region" description="Helical" evidence="11">
    <location>
        <begin position="265"/>
        <end position="283"/>
    </location>
</feature>
<keyword evidence="10" id="KW-0739">Sodium transport</keyword>
<evidence type="ECO:0000259" key="12">
    <source>
        <dbReference type="Pfam" id="PF00999"/>
    </source>
</evidence>
<feature type="transmembrane region" description="Helical" evidence="11">
    <location>
        <begin position="235"/>
        <end position="253"/>
    </location>
</feature>
<keyword evidence="9 11" id="KW-0472">Membrane</keyword>
<dbReference type="Pfam" id="PF00999">
    <property type="entry name" value="Na_H_Exchanger"/>
    <property type="match status" value="1"/>
</dbReference>
<evidence type="ECO:0000256" key="1">
    <source>
        <dbReference type="ARBA" id="ARBA00004141"/>
    </source>
</evidence>
<protein>
    <submittedName>
        <fullName evidence="13">Sodium:proton antiporter</fullName>
    </submittedName>
</protein>
<evidence type="ECO:0000313" key="14">
    <source>
        <dbReference type="Proteomes" id="UP000277864"/>
    </source>
</evidence>
<keyword evidence="5 11" id="KW-0812">Transmembrane</keyword>
<accession>A0A429Z6Q7</accession>
<dbReference type="NCBIfam" id="TIGR00932">
    <property type="entry name" value="2a37"/>
    <property type="match status" value="1"/>
</dbReference>
<dbReference type="Gene3D" id="1.20.1530.20">
    <property type="match status" value="1"/>
</dbReference>
<feature type="transmembrane region" description="Helical" evidence="11">
    <location>
        <begin position="353"/>
        <end position="372"/>
    </location>
</feature>
<feature type="domain" description="Cation/H+ exchanger transmembrane" evidence="12">
    <location>
        <begin position="16"/>
        <end position="376"/>
    </location>
</feature>
<dbReference type="RefSeq" id="WP_125943288.1">
    <property type="nucleotide sequence ID" value="NZ_PXZH01000002.1"/>
</dbReference>
<feature type="transmembrane region" description="Helical" evidence="11">
    <location>
        <begin position="289"/>
        <end position="310"/>
    </location>
</feature>
<sequence length="384" mass="40564">MELLLTLIIILTGTKLAGQLSIRLGQPAVLGKLIIGIILGPAMLAWVNDSAIFQEFSNLGVLLLMFLAGLETDADQLKANWKPSVAVAVLGIIIPFISAFGVGSLFGFGFNGSIFLGVLFSATSVSITVQVLKEMGVMQSQEATTILGAAVVDDILVVTLLAFVMSFMGTDTSQVSVGLLIAKKILFFLVAFVAGIYLVPKFLQLFAKFKVTVPVTAAALIICFGFAYFGELLGMAGIIGTFLAGLFISQTPFKEEIEETVDPIANGLFVPFFYVSVGLSISFDGVLSQMGLLVVCTLVAILSKLLGGYLGARMTGFPSDSAFGIGAGMVSRGEVALIIGTTGLSSGLLAENYYTTIIISVILTTLIAPPILKHFFLKMEHQSV</sequence>
<comment type="similarity">
    <text evidence="2">Belongs to the monovalent cation:proton antiporter 2 (CPA2) transporter (TC 2.A.37) family.</text>
</comment>
<evidence type="ECO:0000256" key="8">
    <source>
        <dbReference type="ARBA" id="ARBA00023065"/>
    </source>
</evidence>
<dbReference type="PANTHER" id="PTHR43562">
    <property type="entry name" value="NAPA-TYPE SODIUM/HYDROGEN ANTIPORTER"/>
    <property type="match status" value="1"/>
</dbReference>
<evidence type="ECO:0000256" key="6">
    <source>
        <dbReference type="ARBA" id="ARBA00022989"/>
    </source>
</evidence>
<dbReference type="GO" id="GO:0006814">
    <property type="term" value="P:sodium ion transport"/>
    <property type="evidence" value="ECO:0007669"/>
    <property type="project" value="UniProtKB-KW"/>
</dbReference>
<keyword evidence="14" id="KW-1185">Reference proteome</keyword>
<keyword evidence="6 11" id="KW-1133">Transmembrane helix</keyword>
<name>A0A429Z6Q7_9ENTE</name>
<proteinExistence type="inferred from homology"/>
<evidence type="ECO:0000256" key="10">
    <source>
        <dbReference type="ARBA" id="ARBA00023201"/>
    </source>
</evidence>
<keyword evidence="8" id="KW-0406">Ion transport</keyword>
<dbReference type="InterPro" id="IPR038770">
    <property type="entry name" value="Na+/solute_symporter_sf"/>
</dbReference>
<dbReference type="GO" id="GO:0015297">
    <property type="term" value="F:antiporter activity"/>
    <property type="evidence" value="ECO:0007669"/>
    <property type="project" value="UniProtKB-KW"/>
</dbReference>
<dbReference type="EMBL" id="PXZH01000002">
    <property type="protein sequence ID" value="RST89355.1"/>
    <property type="molecule type" value="Genomic_DNA"/>
</dbReference>
<evidence type="ECO:0000313" key="13">
    <source>
        <dbReference type="EMBL" id="RST89355.1"/>
    </source>
</evidence>
<dbReference type="InterPro" id="IPR004771">
    <property type="entry name" value="K/H_exchanger"/>
</dbReference>
<dbReference type="Proteomes" id="UP000277864">
    <property type="component" value="Unassembled WGS sequence"/>
</dbReference>
<dbReference type="InterPro" id="IPR006153">
    <property type="entry name" value="Cation/H_exchanger_TM"/>
</dbReference>